<dbReference type="AlphaFoldDB" id="A0A932HXV7"/>
<dbReference type="EMBL" id="JACPUR010000019">
    <property type="protein sequence ID" value="MBI3127709.1"/>
    <property type="molecule type" value="Genomic_DNA"/>
</dbReference>
<proteinExistence type="predicted"/>
<dbReference type="InterPro" id="IPR008323">
    <property type="entry name" value="UCP033563"/>
</dbReference>
<reference evidence="1" key="1">
    <citation type="submission" date="2020-07" db="EMBL/GenBank/DDBJ databases">
        <title>Huge and variable diversity of episymbiotic CPR bacteria and DPANN archaea in groundwater ecosystems.</title>
        <authorList>
            <person name="He C.Y."/>
            <person name="Keren R."/>
            <person name="Whittaker M."/>
            <person name="Farag I.F."/>
            <person name="Doudna J."/>
            <person name="Cate J.H.D."/>
            <person name="Banfield J.F."/>
        </authorList>
    </citation>
    <scope>NUCLEOTIDE SEQUENCE</scope>
    <source>
        <strain evidence="1">NC_groundwater_763_Ag_S-0.2um_68_21</strain>
    </source>
</reference>
<dbReference type="PANTHER" id="PTHR36454:SF1">
    <property type="entry name" value="DUF1015 DOMAIN-CONTAINING PROTEIN"/>
    <property type="match status" value="1"/>
</dbReference>
<accession>A0A932HXV7</accession>
<evidence type="ECO:0000313" key="2">
    <source>
        <dbReference type="Proteomes" id="UP000782312"/>
    </source>
</evidence>
<gene>
    <name evidence="1" type="ORF">HYZ11_08915</name>
</gene>
<comment type="caution">
    <text evidence="1">The sequence shown here is derived from an EMBL/GenBank/DDBJ whole genome shotgun (WGS) entry which is preliminary data.</text>
</comment>
<name>A0A932HXV7_UNCTE</name>
<dbReference type="Pfam" id="PF06245">
    <property type="entry name" value="DUF1015"/>
    <property type="match status" value="1"/>
</dbReference>
<dbReference type="PIRSF" id="PIRSF033563">
    <property type="entry name" value="UCP033563"/>
    <property type="match status" value="1"/>
</dbReference>
<dbReference type="Proteomes" id="UP000782312">
    <property type="component" value="Unassembled WGS sequence"/>
</dbReference>
<evidence type="ECO:0000313" key="1">
    <source>
        <dbReference type="EMBL" id="MBI3127709.1"/>
    </source>
</evidence>
<sequence>MVDVRPFAALRYAEIPPEKMGEVSSPPYDVFTPELQRAYHARHPHNIVRLIQGESLPHETGDGPRIGRAIGYLARWRKEGVLSFDARPAFYPYRQAFALPDGRRVERRGFFGVIRLARYEEGHIHPHEQTFPKPKSYLLELWGKAGAHLEPIFGFYEDPGDAAQRALAGSMKGAPLADFEDEGVRHALWRCDDPAALQAVQKALLSREVFIADGHHRYETSLNLREAERAKSPAGGEADFTLMCLANAADPGMVILPTHRLLKKVGAGTGEALSRIRERYEVTEEPAPAPGEGAKVSRRLEALGAGGRAAFALYDGEGPVRYLVRKEAGGGGGSVEAAIASLDVRRLHEDVIEGAFRASHEEADMGFTPDPEAALAAARRGECAAALLLNPTPIEAVSRIARAGGRMPHKSTYFYPKLRTGLVMHAFAPPARD</sequence>
<organism evidence="1 2">
    <name type="scientific">Tectimicrobiota bacterium</name>
    <dbReference type="NCBI Taxonomy" id="2528274"/>
    <lineage>
        <taxon>Bacteria</taxon>
        <taxon>Pseudomonadati</taxon>
        <taxon>Nitrospinota/Tectimicrobiota group</taxon>
        <taxon>Candidatus Tectimicrobiota</taxon>
    </lineage>
</organism>
<dbReference type="PANTHER" id="PTHR36454">
    <property type="entry name" value="LMO2823 PROTEIN"/>
    <property type="match status" value="1"/>
</dbReference>
<protein>
    <submittedName>
        <fullName evidence="1">DUF1015 domain-containing protein</fullName>
    </submittedName>
</protein>